<dbReference type="EMBL" id="PVFR01000068">
    <property type="protein sequence ID" value="PRE43464.1"/>
    <property type="molecule type" value="Genomic_DNA"/>
</dbReference>
<sequence>MTRSKDESPCDAVRGAAAGRNAQWYRNFADLCANVVLNVRIANSAPRRQRPPRSVCFVSLSI</sequence>
<reference evidence="1 3" key="2">
    <citation type="submission" date="2018-03" db="EMBL/GenBank/DDBJ databases">
        <authorList>
            <person name="Nguyen K."/>
            <person name="Fouts D."/>
            <person name="Sutton G."/>
        </authorList>
    </citation>
    <scope>NUCLEOTIDE SEQUENCE [LARGE SCALE GENOMIC DNA]</scope>
    <source>
        <strain evidence="1 3">AU14328</strain>
    </source>
</reference>
<name>A0A2S9M9B6_9BURK</name>
<comment type="caution">
    <text evidence="2">The sequence shown here is derived from an EMBL/GenBank/DDBJ whole genome shotgun (WGS) entry which is preliminary data.</text>
</comment>
<evidence type="ECO:0000313" key="3">
    <source>
        <dbReference type="Proteomes" id="UP000237811"/>
    </source>
</evidence>
<accession>A0A2S9M9B6</accession>
<gene>
    <name evidence="1" type="ORF">C6P99_22835</name>
    <name evidence="2" type="ORF">C6Q15_29430</name>
</gene>
<reference evidence="2 4" key="1">
    <citation type="submission" date="2018-03" db="EMBL/GenBank/DDBJ databases">
        <authorList>
            <person name="Keele B.F."/>
        </authorList>
    </citation>
    <scope>NUCLEOTIDE SEQUENCE [LARGE SCALE GENOMIC DNA]</scope>
    <source>
        <strain evidence="2 4">AU19729</strain>
    </source>
</reference>
<organism evidence="2 4">
    <name type="scientific">Burkholderia multivorans</name>
    <dbReference type="NCBI Taxonomy" id="87883"/>
    <lineage>
        <taxon>Bacteria</taxon>
        <taxon>Pseudomonadati</taxon>
        <taxon>Pseudomonadota</taxon>
        <taxon>Betaproteobacteria</taxon>
        <taxon>Burkholderiales</taxon>
        <taxon>Burkholderiaceae</taxon>
        <taxon>Burkholderia</taxon>
        <taxon>Burkholderia cepacia complex</taxon>
    </lineage>
</organism>
<evidence type="ECO:0000313" key="2">
    <source>
        <dbReference type="EMBL" id="PRF53740.1"/>
    </source>
</evidence>
<dbReference type="Proteomes" id="UP000237811">
    <property type="component" value="Unassembled WGS sequence"/>
</dbReference>
<protein>
    <submittedName>
        <fullName evidence="2">Uncharacterized protein</fullName>
    </submittedName>
</protein>
<dbReference type="EMBL" id="PVGH01000110">
    <property type="protein sequence ID" value="PRF53740.1"/>
    <property type="molecule type" value="Genomic_DNA"/>
</dbReference>
<evidence type="ECO:0000313" key="1">
    <source>
        <dbReference type="EMBL" id="PRE43464.1"/>
    </source>
</evidence>
<proteinExistence type="predicted"/>
<evidence type="ECO:0000313" key="4">
    <source>
        <dbReference type="Proteomes" id="UP000238982"/>
    </source>
</evidence>
<dbReference type="AlphaFoldDB" id="A0A2S9M9B6"/>
<dbReference type="Proteomes" id="UP000238982">
    <property type="component" value="Unassembled WGS sequence"/>
</dbReference>